<feature type="compositionally biased region" description="Low complexity" evidence="1">
    <location>
        <begin position="51"/>
        <end position="67"/>
    </location>
</feature>
<name>A0A369J9H3_HYPMA</name>
<comment type="caution">
    <text evidence="2">The sequence shown here is derived from an EMBL/GenBank/DDBJ whole genome shotgun (WGS) entry which is preliminary data.</text>
</comment>
<dbReference type="InParanoid" id="A0A369J9H3"/>
<dbReference type="Proteomes" id="UP000076154">
    <property type="component" value="Unassembled WGS sequence"/>
</dbReference>
<accession>A0A369J9H3</accession>
<gene>
    <name evidence="2" type="ORF">Hypma_001923</name>
</gene>
<proteinExistence type="predicted"/>
<keyword evidence="3" id="KW-1185">Reference proteome</keyword>
<organism evidence="2 3">
    <name type="scientific">Hypsizygus marmoreus</name>
    <name type="common">White beech mushroom</name>
    <name type="synonym">Agaricus marmoreus</name>
    <dbReference type="NCBI Taxonomy" id="39966"/>
    <lineage>
        <taxon>Eukaryota</taxon>
        <taxon>Fungi</taxon>
        <taxon>Dikarya</taxon>
        <taxon>Basidiomycota</taxon>
        <taxon>Agaricomycotina</taxon>
        <taxon>Agaricomycetes</taxon>
        <taxon>Agaricomycetidae</taxon>
        <taxon>Agaricales</taxon>
        <taxon>Tricholomatineae</taxon>
        <taxon>Lyophyllaceae</taxon>
        <taxon>Hypsizygus</taxon>
    </lineage>
</organism>
<dbReference type="AlphaFoldDB" id="A0A369J9H3"/>
<feature type="region of interest" description="Disordered" evidence="1">
    <location>
        <begin position="36"/>
        <end position="68"/>
    </location>
</feature>
<protein>
    <submittedName>
        <fullName evidence="2">Uncharacterized protein</fullName>
    </submittedName>
</protein>
<sequence>MGGIAGYTADVRVVAASETLPATHFFRHHQCHPTRPIHIHPTNTSHRVQNTSTPTDTATDAATPDPSVSATPSLLLTCIPTVRLITTRGHPTLPYLAQTPRRLLIVVYPSILPTAHPAILCSHSTDQTCHPPMTDSLHDYSRLHGAWFTPRRPSRPSL</sequence>
<evidence type="ECO:0000313" key="3">
    <source>
        <dbReference type="Proteomes" id="UP000076154"/>
    </source>
</evidence>
<feature type="compositionally biased region" description="Polar residues" evidence="1">
    <location>
        <begin position="41"/>
        <end position="50"/>
    </location>
</feature>
<evidence type="ECO:0000313" key="2">
    <source>
        <dbReference type="EMBL" id="RDB17085.1"/>
    </source>
</evidence>
<evidence type="ECO:0000256" key="1">
    <source>
        <dbReference type="SAM" id="MobiDB-lite"/>
    </source>
</evidence>
<reference evidence="2" key="1">
    <citation type="submission" date="2018-04" db="EMBL/GenBank/DDBJ databases">
        <title>Whole genome sequencing of Hypsizygus marmoreus.</title>
        <authorList>
            <person name="Choi I.-G."/>
            <person name="Min B."/>
            <person name="Kim J.-G."/>
            <person name="Kim S."/>
            <person name="Oh Y.-L."/>
            <person name="Kong W.-S."/>
            <person name="Park H."/>
            <person name="Jeong J."/>
            <person name="Song E.-S."/>
        </authorList>
    </citation>
    <scope>NUCLEOTIDE SEQUENCE [LARGE SCALE GENOMIC DNA]</scope>
    <source>
        <strain evidence="2">51987-8</strain>
    </source>
</reference>
<dbReference type="EMBL" id="LUEZ02000113">
    <property type="protein sequence ID" value="RDB17085.1"/>
    <property type="molecule type" value="Genomic_DNA"/>
</dbReference>